<sequence length="119" mass="13662">MKEIAVTITGMNYYYGKRIFCINDILRCKKEPDNAYDAEAIQVSLPLYGCIGYIANSTYTVARGTISAGRLYDQVKKKFYIRVKYICSNQIICTIEEGSKEKLEELIQKQMKSKMNDGF</sequence>
<dbReference type="AlphaFoldDB" id="A0A923RQX5"/>
<evidence type="ECO:0000256" key="1">
    <source>
        <dbReference type="ARBA" id="ARBA00022723"/>
    </source>
</evidence>
<dbReference type="Pfam" id="PF08797">
    <property type="entry name" value="HIRAN"/>
    <property type="match status" value="1"/>
</dbReference>
<keyword evidence="1" id="KW-0479">Metal-binding</keyword>
<protein>
    <submittedName>
        <fullName evidence="4">HIRAN domain-containing protein</fullName>
    </submittedName>
</protein>
<dbReference type="GO" id="GO:0016818">
    <property type="term" value="F:hydrolase activity, acting on acid anhydrides, in phosphorus-containing anhydrides"/>
    <property type="evidence" value="ECO:0007669"/>
    <property type="project" value="InterPro"/>
</dbReference>
<dbReference type="RefSeq" id="WP_186876694.1">
    <property type="nucleotide sequence ID" value="NZ_JACOPF010000003.1"/>
</dbReference>
<dbReference type="GO" id="GO:0003676">
    <property type="term" value="F:nucleic acid binding"/>
    <property type="evidence" value="ECO:0007669"/>
    <property type="project" value="InterPro"/>
</dbReference>
<accession>A0A923RQX5</accession>
<keyword evidence="5" id="KW-1185">Reference proteome</keyword>
<dbReference type="Proteomes" id="UP000652477">
    <property type="component" value="Unassembled WGS sequence"/>
</dbReference>
<proteinExistence type="predicted"/>
<dbReference type="InterPro" id="IPR014905">
    <property type="entry name" value="HIRAN"/>
</dbReference>
<dbReference type="EMBL" id="JACOPF010000003">
    <property type="protein sequence ID" value="MBC5690044.1"/>
    <property type="molecule type" value="Genomic_DNA"/>
</dbReference>
<dbReference type="Gene3D" id="3.30.70.2330">
    <property type="match status" value="1"/>
</dbReference>
<evidence type="ECO:0000256" key="2">
    <source>
        <dbReference type="ARBA" id="ARBA00022801"/>
    </source>
</evidence>
<organism evidence="4 5">
    <name type="scientific">Mediterraneibacter hominis</name>
    <dbReference type="NCBI Taxonomy" id="2763054"/>
    <lineage>
        <taxon>Bacteria</taxon>
        <taxon>Bacillati</taxon>
        <taxon>Bacillota</taxon>
        <taxon>Clostridia</taxon>
        <taxon>Lachnospirales</taxon>
        <taxon>Lachnospiraceae</taxon>
        <taxon>Mediterraneibacter</taxon>
    </lineage>
</organism>
<evidence type="ECO:0000313" key="4">
    <source>
        <dbReference type="EMBL" id="MBC5690044.1"/>
    </source>
</evidence>
<comment type="caution">
    <text evidence="4">The sequence shown here is derived from an EMBL/GenBank/DDBJ whole genome shotgun (WGS) entry which is preliminary data.</text>
</comment>
<gene>
    <name evidence="4" type="ORF">H8S37_14090</name>
</gene>
<dbReference type="GO" id="GO:0008270">
    <property type="term" value="F:zinc ion binding"/>
    <property type="evidence" value="ECO:0007669"/>
    <property type="project" value="InterPro"/>
</dbReference>
<reference evidence="4" key="1">
    <citation type="submission" date="2020-08" db="EMBL/GenBank/DDBJ databases">
        <title>Genome public.</title>
        <authorList>
            <person name="Liu C."/>
            <person name="Sun Q."/>
        </authorList>
    </citation>
    <scope>NUCLEOTIDE SEQUENCE</scope>
    <source>
        <strain evidence="4">NSJ-55</strain>
    </source>
</reference>
<evidence type="ECO:0000313" key="5">
    <source>
        <dbReference type="Proteomes" id="UP000652477"/>
    </source>
</evidence>
<keyword evidence="2" id="KW-0378">Hydrolase</keyword>
<evidence type="ECO:0000259" key="3">
    <source>
        <dbReference type="Pfam" id="PF08797"/>
    </source>
</evidence>
<feature type="domain" description="HIRAN" evidence="3">
    <location>
        <begin position="3"/>
        <end position="57"/>
    </location>
</feature>
<name>A0A923RQX5_9FIRM</name>